<sequence>MKWEKAERDCTGLGMNREDRNGLADRQDFKGVCKHKLESNYRIILVDSDEGPKLVYGTDNGTDVDSTENLNVELDTDMNRKAVCKFPGFRTMGTMQCNAIVLSWITNVLDKELQNGAAYAKTANEVWADLQEWFTRGLAPRVYKLKRAIELLQQEKALISTYYGRLKAVWNELQALNHVPTCDCGCTYGAAKKMQSMREEEKVFDFLMGLDESFDTIRS</sequence>
<keyword evidence="2" id="KW-1185">Reference proteome</keyword>
<dbReference type="PANTHER" id="PTHR37610">
    <property type="entry name" value="CCHC-TYPE DOMAIN-CONTAINING PROTEIN"/>
    <property type="match status" value="1"/>
</dbReference>
<gene>
    <name evidence="1" type="ORF">RJ640_001985</name>
</gene>
<proteinExistence type="predicted"/>
<dbReference type="AlphaFoldDB" id="A0AA88QCV0"/>
<dbReference type="Proteomes" id="UP001187471">
    <property type="component" value="Unassembled WGS sequence"/>
</dbReference>
<dbReference type="EMBL" id="JAVXUO010003105">
    <property type="protein sequence ID" value="KAK2966727.1"/>
    <property type="molecule type" value="Genomic_DNA"/>
</dbReference>
<evidence type="ECO:0008006" key="3">
    <source>
        <dbReference type="Google" id="ProtNLM"/>
    </source>
</evidence>
<accession>A0AA88QCV0</accession>
<reference evidence="1" key="1">
    <citation type="submission" date="2022-12" db="EMBL/GenBank/DDBJ databases">
        <title>Draft genome assemblies for two species of Escallonia (Escalloniales).</title>
        <authorList>
            <person name="Chanderbali A."/>
            <person name="Dervinis C."/>
            <person name="Anghel I."/>
            <person name="Soltis D."/>
            <person name="Soltis P."/>
            <person name="Zapata F."/>
        </authorList>
    </citation>
    <scope>NUCLEOTIDE SEQUENCE</scope>
    <source>
        <strain evidence="1">UCBG92.1500</strain>
        <tissue evidence="1">Leaf</tissue>
    </source>
</reference>
<evidence type="ECO:0000313" key="1">
    <source>
        <dbReference type="EMBL" id="KAK2966727.1"/>
    </source>
</evidence>
<organism evidence="1 2">
    <name type="scientific">Escallonia rubra</name>
    <dbReference type="NCBI Taxonomy" id="112253"/>
    <lineage>
        <taxon>Eukaryota</taxon>
        <taxon>Viridiplantae</taxon>
        <taxon>Streptophyta</taxon>
        <taxon>Embryophyta</taxon>
        <taxon>Tracheophyta</taxon>
        <taxon>Spermatophyta</taxon>
        <taxon>Magnoliopsida</taxon>
        <taxon>eudicotyledons</taxon>
        <taxon>Gunneridae</taxon>
        <taxon>Pentapetalae</taxon>
        <taxon>asterids</taxon>
        <taxon>campanulids</taxon>
        <taxon>Escalloniales</taxon>
        <taxon>Escalloniaceae</taxon>
        <taxon>Escallonia</taxon>
    </lineage>
</organism>
<protein>
    <recommendedName>
        <fullName evidence="3">Retrotransposon gag domain-containing protein</fullName>
    </recommendedName>
</protein>
<comment type="caution">
    <text evidence="1">The sequence shown here is derived from an EMBL/GenBank/DDBJ whole genome shotgun (WGS) entry which is preliminary data.</text>
</comment>
<evidence type="ECO:0000313" key="2">
    <source>
        <dbReference type="Proteomes" id="UP001187471"/>
    </source>
</evidence>
<name>A0AA88QCV0_9ASTE</name>
<dbReference type="PANTHER" id="PTHR37610:SF97">
    <property type="entry name" value="RETROTRANSPOSON GAG DOMAIN-CONTAINING PROTEIN"/>
    <property type="match status" value="1"/>
</dbReference>